<gene>
    <name evidence="8" type="ORF">EVJ47_05735</name>
</gene>
<dbReference type="PIRSF" id="PIRSF000216">
    <property type="entry name" value="NADH_DH_24kDa"/>
    <property type="match status" value="1"/>
</dbReference>
<keyword evidence="3 7" id="KW-0479">Metal-binding</keyword>
<feature type="binding site" evidence="7">
    <location>
        <position position="86"/>
    </location>
    <ligand>
        <name>[2Fe-2S] cluster</name>
        <dbReference type="ChEBI" id="CHEBI:190135"/>
    </ligand>
</feature>
<dbReference type="InterPro" id="IPR036249">
    <property type="entry name" value="Thioredoxin-like_sf"/>
</dbReference>
<dbReference type="PANTHER" id="PTHR43342:SF1">
    <property type="entry name" value="BIFURCATING [FEFE] HYDROGENASE GAMMA SUBUNIT"/>
    <property type="match status" value="1"/>
</dbReference>
<evidence type="ECO:0000256" key="2">
    <source>
        <dbReference type="ARBA" id="ARBA00022714"/>
    </source>
</evidence>
<feature type="binding site" evidence="7">
    <location>
        <position position="81"/>
    </location>
    <ligand>
        <name>[2Fe-2S] cluster</name>
        <dbReference type="ChEBI" id="CHEBI:190135"/>
    </ligand>
</feature>
<feature type="binding site" evidence="7">
    <location>
        <position position="137"/>
    </location>
    <ligand>
        <name>[2Fe-2S] cluster</name>
        <dbReference type="ChEBI" id="CHEBI:190135"/>
    </ligand>
</feature>
<keyword evidence="5 7" id="KW-0411">Iron-sulfur</keyword>
<dbReference type="Gene3D" id="1.10.10.1590">
    <property type="entry name" value="NADH-quinone oxidoreductase subunit E"/>
    <property type="match status" value="1"/>
</dbReference>
<accession>A0A519BBN5</accession>
<keyword evidence="2 7" id="KW-0001">2Fe-2S</keyword>
<reference evidence="8 9" key="1">
    <citation type="submission" date="2019-01" db="EMBL/GenBank/DDBJ databases">
        <title>Insights into ecological role of a new deltaproteobacterial order Candidatus Sinidesulfobacterales (Sva0485) by metagenomics and metatranscriptomics.</title>
        <authorList>
            <person name="Tan S."/>
            <person name="Liu J."/>
            <person name="Fang Y."/>
            <person name="Hedlund B.P."/>
            <person name="Lian Z.H."/>
            <person name="Huang L.Y."/>
            <person name="Li J.T."/>
            <person name="Huang L.N."/>
            <person name="Li W.J."/>
            <person name="Jiang H.C."/>
            <person name="Dong H.L."/>
            <person name="Shu W.S."/>
        </authorList>
    </citation>
    <scope>NUCLEOTIDE SEQUENCE [LARGE SCALE GENOMIC DNA]</scope>
    <source>
        <strain evidence="8">AP3</strain>
    </source>
</reference>
<dbReference type="EMBL" id="SGBD01000002">
    <property type="protein sequence ID" value="RZD14666.1"/>
    <property type="molecule type" value="Genomic_DNA"/>
</dbReference>
<evidence type="ECO:0000313" key="8">
    <source>
        <dbReference type="EMBL" id="RZD14666.1"/>
    </source>
</evidence>
<name>A0A519BBN5_9DELT</name>
<evidence type="ECO:0000256" key="3">
    <source>
        <dbReference type="ARBA" id="ARBA00022723"/>
    </source>
</evidence>
<sequence length="166" mass="18557">MEPTVEQIISAIEEDYNGGADVGLLLKILHGLNDKFGYIPQKSISLIAERLNMSNAEVYGFITFYKDFKFSLPAKHTIKVCLSESCHALGVKETTDYIKKNLGFDLRANSVKNDADAVYYSNDGKYSLEYIYCFGNCGAGPTVMIDDKIYGKMNIENLKNIIKALE</sequence>
<keyword evidence="4 7" id="KW-0408">Iron</keyword>
<dbReference type="InterPro" id="IPR042128">
    <property type="entry name" value="NuoE_dom"/>
</dbReference>
<dbReference type="GO" id="GO:0016491">
    <property type="term" value="F:oxidoreductase activity"/>
    <property type="evidence" value="ECO:0007669"/>
    <property type="project" value="InterPro"/>
</dbReference>
<proteinExistence type="inferred from homology"/>
<comment type="caution">
    <text evidence="8">The sequence shown here is derived from an EMBL/GenBank/DDBJ whole genome shotgun (WGS) entry which is preliminary data.</text>
</comment>
<dbReference type="Gene3D" id="3.40.30.10">
    <property type="entry name" value="Glutaredoxin"/>
    <property type="match status" value="1"/>
</dbReference>
<dbReference type="InterPro" id="IPR002023">
    <property type="entry name" value="NuoE-like"/>
</dbReference>
<comment type="cofactor">
    <cofactor evidence="6">
        <name>[2Fe-2S] cluster</name>
        <dbReference type="ChEBI" id="CHEBI:190135"/>
    </cofactor>
</comment>
<dbReference type="Proteomes" id="UP000320813">
    <property type="component" value="Unassembled WGS sequence"/>
</dbReference>
<dbReference type="InterPro" id="IPR028431">
    <property type="entry name" value="NADP_DH_HndA-like"/>
</dbReference>
<protein>
    <submittedName>
        <fullName evidence="8">Formate dehydrogenase</fullName>
    </submittedName>
</protein>
<dbReference type="InterPro" id="IPR041921">
    <property type="entry name" value="NuoE_N"/>
</dbReference>
<dbReference type="GO" id="GO:0046872">
    <property type="term" value="F:metal ion binding"/>
    <property type="evidence" value="ECO:0007669"/>
    <property type="project" value="UniProtKB-KW"/>
</dbReference>
<evidence type="ECO:0000256" key="1">
    <source>
        <dbReference type="ARBA" id="ARBA00010643"/>
    </source>
</evidence>
<evidence type="ECO:0000313" key="9">
    <source>
        <dbReference type="Proteomes" id="UP000320813"/>
    </source>
</evidence>
<evidence type="ECO:0000256" key="6">
    <source>
        <dbReference type="ARBA" id="ARBA00034078"/>
    </source>
</evidence>
<organism evidence="8 9">
    <name type="scientific">Candidatus Acidulodesulfobacterium ferriphilum</name>
    <dbReference type="NCBI Taxonomy" id="2597223"/>
    <lineage>
        <taxon>Bacteria</taxon>
        <taxon>Deltaproteobacteria</taxon>
        <taxon>Candidatus Acidulodesulfobacterales</taxon>
        <taxon>Candidatus Acidulodesulfobacterium</taxon>
    </lineage>
</organism>
<feature type="binding site" evidence="7">
    <location>
        <position position="133"/>
    </location>
    <ligand>
        <name>[2Fe-2S] cluster</name>
        <dbReference type="ChEBI" id="CHEBI:190135"/>
    </ligand>
</feature>
<dbReference type="PANTHER" id="PTHR43342">
    <property type="entry name" value="NADH-QUINONE OXIDOREDUCTASE, E SUBUNIT"/>
    <property type="match status" value="1"/>
</dbReference>
<dbReference type="CDD" id="cd03064">
    <property type="entry name" value="TRX_Fd_NuoE"/>
    <property type="match status" value="1"/>
</dbReference>
<dbReference type="SUPFAM" id="SSF52833">
    <property type="entry name" value="Thioredoxin-like"/>
    <property type="match status" value="1"/>
</dbReference>
<evidence type="ECO:0000256" key="7">
    <source>
        <dbReference type="PIRSR" id="PIRSR000216-1"/>
    </source>
</evidence>
<comment type="similarity">
    <text evidence="1">Belongs to the complex I 24 kDa subunit family.</text>
</comment>
<comment type="cofactor">
    <cofactor evidence="7">
        <name>[2Fe-2S] cluster</name>
        <dbReference type="ChEBI" id="CHEBI:190135"/>
    </cofactor>
    <text evidence="7">Binds 1 [2Fe-2S] cluster.</text>
</comment>
<evidence type="ECO:0000256" key="5">
    <source>
        <dbReference type="ARBA" id="ARBA00023014"/>
    </source>
</evidence>
<dbReference type="Pfam" id="PF01257">
    <property type="entry name" value="2Fe-2S_thioredx"/>
    <property type="match status" value="1"/>
</dbReference>
<dbReference type="GO" id="GO:0051537">
    <property type="term" value="F:2 iron, 2 sulfur cluster binding"/>
    <property type="evidence" value="ECO:0007669"/>
    <property type="project" value="UniProtKB-KW"/>
</dbReference>
<dbReference type="AlphaFoldDB" id="A0A519BBN5"/>
<evidence type="ECO:0000256" key="4">
    <source>
        <dbReference type="ARBA" id="ARBA00023004"/>
    </source>
</evidence>